<evidence type="ECO:0000313" key="1">
    <source>
        <dbReference type="EMBL" id="AVB76079.1"/>
    </source>
</evidence>
<protein>
    <recommendedName>
        <fullName evidence="3">Transcriptional regulator</fullName>
    </recommendedName>
</protein>
<reference evidence="2" key="1">
    <citation type="journal article" date="2018" name="Genome Announc.">
        <title>Complete Genome Sequence of the Methanococcus maripaludis Type Strain JJ (DSM 2067), a Model for Selenoprotein Synthesis in Archaea.</title>
        <authorList>
            <person name="Poehlein A."/>
            <person name="Heym D."/>
            <person name="Quitzke V."/>
            <person name="Fersch J."/>
            <person name="Daniel R."/>
            <person name="Rother M."/>
        </authorList>
    </citation>
    <scope>NUCLEOTIDE SEQUENCE [LARGE SCALE GENOMIC DNA]</scope>
    <source>
        <strain evidence="2">DSM 2067</strain>
    </source>
</reference>
<accession>A0A2L1C9S1</accession>
<proteinExistence type="predicted"/>
<organism evidence="1 2">
    <name type="scientific">Methanococcus maripaludis</name>
    <name type="common">Methanococcus deltae</name>
    <dbReference type="NCBI Taxonomy" id="39152"/>
    <lineage>
        <taxon>Archaea</taxon>
        <taxon>Methanobacteriati</taxon>
        <taxon>Methanobacteriota</taxon>
        <taxon>Methanomada group</taxon>
        <taxon>Methanococci</taxon>
        <taxon>Methanococcales</taxon>
        <taxon>Methanococcaceae</taxon>
        <taxon>Methanococcus</taxon>
    </lineage>
</organism>
<name>A0A2L1C9S1_METMI</name>
<evidence type="ECO:0008006" key="3">
    <source>
        <dbReference type="Google" id="ProtNLM"/>
    </source>
</evidence>
<dbReference type="AlphaFoldDB" id="A0A2L1C9S1"/>
<sequence>MKPSEKEVFELFLVNQIVTAPIAELLTGRNITTCKRALLELKEMDLITLAQRKAGYYIPTEKGEGELKKIEL</sequence>
<evidence type="ECO:0000313" key="2">
    <source>
        <dbReference type="Proteomes" id="UP000239462"/>
    </source>
</evidence>
<dbReference type="KEGG" id="mmad:MMJJ_06650"/>
<dbReference type="GeneID" id="36101757"/>
<gene>
    <name evidence="1" type="ORF">MMJJ_06650</name>
</gene>
<dbReference type="RefSeq" id="WP_104837674.1">
    <property type="nucleotide sequence ID" value="NZ_CP026606.1"/>
</dbReference>
<dbReference type="EMBL" id="CP026606">
    <property type="protein sequence ID" value="AVB76079.1"/>
    <property type="molecule type" value="Genomic_DNA"/>
</dbReference>
<dbReference type="Proteomes" id="UP000239462">
    <property type="component" value="Chromosome"/>
</dbReference>